<dbReference type="EMBL" id="JARLKY010000087">
    <property type="protein sequence ID" value="MEC0231150.1"/>
    <property type="molecule type" value="Genomic_DNA"/>
</dbReference>
<reference evidence="1 2" key="1">
    <citation type="submission" date="2023-03" db="EMBL/GenBank/DDBJ databases">
        <title>Bacillus Genome Sequencing.</title>
        <authorList>
            <person name="Dunlap C."/>
        </authorList>
    </citation>
    <scope>NUCLEOTIDE SEQUENCE [LARGE SCALE GENOMIC DNA]</scope>
    <source>
        <strain evidence="1 2">BD-533</strain>
    </source>
</reference>
<sequence length="71" mass="8241">MIKVSCPSSRMNNHQFLYNWTKGKTTLIHLNVDEDGVKFEKELTVAEAEQLANELMEWVREIKGDEEEESA</sequence>
<evidence type="ECO:0000313" key="2">
    <source>
        <dbReference type="Proteomes" id="UP001338137"/>
    </source>
</evidence>
<name>A0ABU6GAZ6_9BACL</name>
<dbReference type="Proteomes" id="UP001338137">
    <property type="component" value="Unassembled WGS sequence"/>
</dbReference>
<comment type="caution">
    <text evidence="1">The sequence shown here is derived from an EMBL/GenBank/DDBJ whole genome shotgun (WGS) entry which is preliminary data.</text>
</comment>
<proteinExistence type="predicted"/>
<gene>
    <name evidence="1" type="ORF">P4I72_29040</name>
</gene>
<keyword evidence="2" id="KW-1185">Reference proteome</keyword>
<dbReference type="RefSeq" id="WP_326075085.1">
    <property type="nucleotide sequence ID" value="NZ_JARLKY010000087.1"/>
</dbReference>
<organism evidence="1 2">
    <name type="scientific">Paenibacillus alba</name>
    <dbReference type="NCBI Taxonomy" id="1197127"/>
    <lineage>
        <taxon>Bacteria</taxon>
        <taxon>Bacillati</taxon>
        <taxon>Bacillota</taxon>
        <taxon>Bacilli</taxon>
        <taxon>Bacillales</taxon>
        <taxon>Paenibacillaceae</taxon>
        <taxon>Paenibacillus</taxon>
    </lineage>
</organism>
<evidence type="ECO:0000313" key="1">
    <source>
        <dbReference type="EMBL" id="MEC0231150.1"/>
    </source>
</evidence>
<protein>
    <submittedName>
        <fullName evidence="1">Uncharacterized protein</fullName>
    </submittedName>
</protein>
<accession>A0ABU6GAZ6</accession>